<dbReference type="InterPro" id="IPR029056">
    <property type="entry name" value="Ribokinase-like"/>
</dbReference>
<evidence type="ECO:0000313" key="2">
    <source>
        <dbReference type="Proteomes" id="UP000290444"/>
    </source>
</evidence>
<gene>
    <name evidence="1" type="ORF">B5V01_26185</name>
</gene>
<dbReference type="AlphaFoldDB" id="A0A4Q1URS6"/>
<protein>
    <submittedName>
        <fullName evidence="1">Uncharacterized protein</fullName>
    </submittedName>
</protein>
<dbReference type="GO" id="GO:0003824">
    <property type="term" value="F:catalytic activity"/>
    <property type="evidence" value="ECO:0007669"/>
    <property type="project" value="UniProtKB-ARBA"/>
</dbReference>
<dbReference type="Gene3D" id="3.40.1190.20">
    <property type="match status" value="1"/>
</dbReference>
<sequence>MTYFGAYLELCQEDVEADNAAGAKVTSFEGYLWDPPRQEAIRQTAKLAHAAGREVSTTPSDSFCVDRYRDEFLS</sequence>
<dbReference type="Proteomes" id="UP000290444">
    <property type="component" value="Unassembled WGS sequence"/>
</dbReference>
<dbReference type="EMBL" id="MZXX01000034">
    <property type="protein sequence ID" value="RXT39482.1"/>
    <property type="molecule type" value="Genomic_DNA"/>
</dbReference>
<accession>A0A4Q1URS6</accession>
<proteinExistence type="predicted"/>
<dbReference type="SUPFAM" id="SSF53613">
    <property type="entry name" value="Ribokinase-like"/>
    <property type="match status" value="1"/>
</dbReference>
<evidence type="ECO:0000313" key="1">
    <source>
        <dbReference type="EMBL" id="RXT39482.1"/>
    </source>
</evidence>
<reference evidence="1 2" key="1">
    <citation type="submission" date="2017-03" db="EMBL/GenBank/DDBJ databases">
        <authorList>
            <person name="Safronova V.I."/>
            <person name="Sazanova A.L."/>
            <person name="Chirak E.R."/>
        </authorList>
    </citation>
    <scope>NUCLEOTIDE SEQUENCE [LARGE SCALE GENOMIC DNA]</scope>
    <source>
        <strain evidence="1 2">Opo-242</strain>
    </source>
</reference>
<comment type="caution">
    <text evidence="1">The sequence shown here is derived from an EMBL/GenBank/DDBJ whole genome shotgun (WGS) entry which is preliminary data.</text>
</comment>
<name>A0A4Q1URS6_9HYPH</name>
<organism evidence="1 2">
    <name type="scientific">Mesorhizobium erdmanii</name>
    <dbReference type="NCBI Taxonomy" id="1777866"/>
    <lineage>
        <taxon>Bacteria</taxon>
        <taxon>Pseudomonadati</taxon>
        <taxon>Pseudomonadota</taxon>
        <taxon>Alphaproteobacteria</taxon>
        <taxon>Hyphomicrobiales</taxon>
        <taxon>Phyllobacteriaceae</taxon>
        <taxon>Mesorhizobium</taxon>
    </lineage>
</organism>